<feature type="region of interest" description="Disordered" evidence="6">
    <location>
        <begin position="207"/>
        <end position="237"/>
    </location>
</feature>
<dbReference type="GO" id="GO:0019789">
    <property type="term" value="F:SUMO transferase activity"/>
    <property type="evidence" value="ECO:0007669"/>
    <property type="project" value="InterPro"/>
</dbReference>
<keyword evidence="3" id="KW-0862">Zinc</keyword>
<dbReference type="OrthoDB" id="2535391at2759"/>
<name>A0A9P0GN91_9CUCU</name>
<evidence type="ECO:0000256" key="5">
    <source>
        <dbReference type="PROSITE-ProRule" id="PRU00175"/>
    </source>
</evidence>
<dbReference type="GO" id="GO:0007129">
    <property type="term" value="P:homologous chromosome pairing at meiosis"/>
    <property type="evidence" value="ECO:0007669"/>
    <property type="project" value="TreeGrafter"/>
</dbReference>
<dbReference type="GO" id="GO:0000795">
    <property type="term" value="C:synaptonemal complex"/>
    <property type="evidence" value="ECO:0007669"/>
    <property type="project" value="InterPro"/>
</dbReference>
<dbReference type="EMBL" id="OV651821">
    <property type="protein sequence ID" value="CAH1115118.1"/>
    <property type="molecule type" value="Genomic_DNA"/>
</dbReference>
<dbReference type="GO" id="GO:0007131">
    <property type="term" value="P:reciprocal meiotic recombination"/>
    <property type="evidence" value="ECO:0007669"/>
    <property type="project" value="InterPro"/>
</dbReference>
<reference evidence="8" key="1">
    <citation type="submission" date="2022-01" db="EMBL/GenBank/DDBJ databases">
        <authorList>
            <person name="King R."/>
        </authorList>
    </citation>
    <scope>NUCLEOTIDE SEQUENCE</scope>
</reference>
<evidence type="ECO:0000313" key="8">
    <source>
        <dbReference type="EMBL" id="CAH1115118.1"/>
    </source>
</evidence>
<accession>A0A9P0GN91</accession>
<dbReference type="InterPro" id="IPR017907">
    <property type="entry name" value="Znf_RING_CS"/>
</dbReference>
<feature type="domain" description="RING-type" evidence="7">
    <location>
        <begin position="7"/>
        <end position="48"/>
    </location>
</feature>
<organism evidence="8 9">
    <name type="scientific">Psylliodes chrysocephalus</name>
    <dbReference type="NCBI Taxonomy" id="3402493"/>
    <lineage>
        <taxon>Eukaryota</taxon>
        <taxon>Metazoa</taxon>
        <taxon>Ecdysozoa</taxon>
        <taxon>Arthropoda</taxon>
        <taxon>Hexapoda</taxon>
        <taxon>Insecta</taxon>
        <taxon>Pterygota</taxon>
        <taxon>Neoptera</taxon>
        <taxon>Endopterygota</taxon>
        <taxon>Coleoptera</taxon>
        <taxon>Polyphaga</taxon>
        <taxon>Cucujiformia</taxon>
        <taxon>Chrysomeloidea</taxon>
        <taxon>Chrysomelidae</taxon>
        <taxon>Galerucinae</taxon>
        <taxon>Alticini</taxon>
        <taxon>Psylliodes</taxon>
    </lineage>
</organism>
<keyword evidence="2 5" id="KW-0863">Zinc-finger</keyword>
<dbReference type="Proteomes" id="UP001153636">
    <property type="component" value="Chromosome 9"/>
</dbReference>
<evidence type="ECO:0000256" key="2">
    <source>
        <dbReference type="ARBA" id="ARBA00022771"/>
    </source>
</evidence>
<dbReference type="SUPFAM" id="SSF57850">
    <property type="entry name" value="RING/U-box"/>
    <property type="match status" value="1"/>
</dbReference>
<evidence type="ECO:0000256" key="3">
    <source>
        <dbReference type="ARBA" id="ARBA00022833"/>
    </source>
</evidence>
<evidence type="ECO:0000259" key="7">
    <source>
        <dbReference type="PROSITE" id="PS50089"/>
    </source>
</evidence>
<dbReference type="PROSITE" id="PS50089">
    <property type="entry name" value="ZF_RING_2"/>
    <property type="match status" value="1"/>
</dbReference>
<dbReference type="Pfam" id="PF14634">
    <property type="entry name" value="zf-RING_5"/>
    <property type="match status" value="1"/>
</dbReference>
<evidence type="ECO:0000256" key="4">
    <source>
        <dbReference type="ARBA" id="ARBA00023254"/>
    </source>
</evidence>
<evidence type="ECO:0000256" key="1">
    <source>
        <dbReference type="ARBA" id="ARBA00022723"/>
    </source>
</evidence>
<sequence>MNDWLHCNKCFVRFQPDKPDIKFYLVECAHVFCENCVKQVHTTKCLICGKSDMFIPINKDMNTSAQPFFLPIETHLKKVIEVYNFQTMHRQRLCHSQTQKYQYLKRAAFNYEQKMKALISDNKMMRSILLNNTRQNYPTPGGPNDDNMSVVSSIQSFTPNIKSTPIIPGYAHRIPQHDGNIRGVPIPYNQPHLHGATGYYRPSPNVMGHQNRKLNMPSVHKPPSTASSMSQLHGKRT</sequence>
<gene>
    <name evidence="8" type="ORF">PSYICH_LOCUS15364</name>
</gene>
<dbReference type="AlphaFoldDB" id="A0A9P0GN91"/>
<protein>
    <recommendedName>
        <fullName evidence="7">RING-type domain-containing protein</fullName>
    </recommendedName>
</protein>
<dbReference type="GO" id="GO:0008270">
    <property type="term" value="F:zinc ion binding"/>
    <property type="evidence" value="ECO:0007669"/>
    <property type="project" value="UniProtKB-KW"/>
</dbReference>
<dbReference type="GO" id="GO:0016925">
    <property type="term" value="P:protein sumoylation"/>
    <property type="evidence" value="ECO:0007669"/>
    <property type="project" value="TreeGrafter"/>
</dbReference>
<evidence type="ECO:0000256" key="6">
    <source>
        <dbReference type="SAM" id="MobiDB-lite"/>
    </source>
</evidence>
<evidence type="ECO:0000313" key="9">
    <source>
        <dbReference type="Proteomes" id="UP001153636"/>
    </source>
</evidence>
<keyword evidence="9" id="KW-1185">Reference proteome</keyword>
<dbReference type="PROSITE" id="PS00518">
    <property type="entry name" value="ZF_RING_1"/>
    <property type="match status" value="1"/>
</dbReference>
<keyword evidence="4" id="KW-0469">Meiosis</keyword>
<dbReference type="InterPro" id="IPR001841">
    <property type="entry name" value="Znf_RING"/>
</dbReference>
<dbReference type="PANTHER" id="PTHR22663:SF17">
    <property type="entry name" value="RING FINGER PROTEIN NARYA-RELATED"/>
    <property type="match status" value="1"/>
</dbReference>
<dbReference type="PANTHER" id="PTHR22663">
    <property type="entry name" value="RING FINGER PROTEIN NARYA-RELATED"/>
    <property type="match status" value="1"/>
</dbReference>
<dbReference type="InterPro" id="IPR042123">
    <property type="entry name" value="Zip3/RNF212-like"/>
</dbReference>
<keyword evidence="1" id="KW-0479">Metal-binding</keyword>
<proteinExistence type="predicted"/>